<dbReference type="GO" id="GO:0006313">
    <property type="term" value="P:DNA transposition"/>
    <property type="evidence" value="ECO:0007669"/>
    <property type="project" value="InterPro"/>
</dbReference>
<feature type="domain" description="Transposase IS4-like" evidence="1">
    <location>
        <begin position="42"/>
        <end position="131"/>
    </location>
</feature>
<sequence length="193" mass="22722">MKEKINEARIAEGKRPFGSIIHQEVVEGKISVADPESGYYVKTEQEKQFAYSAHTVCDENGFVLDVMITPGNLHDSRMLVPQIERVKSCCGVAADAAYKTPWNAKYLIDRKLRPIFPYTRPKRSKERFKKKNFYYDPYYNWYLCPNDQTLQFRTTTRDGYKKYVSKSFICESCLLLKNYTESQKHQKEIHRHI</sequence>
<dbReference type="AlphaFoldDB" id="Q3XYP2"/>
<evidence type="ECO:0000313" key="2">
    <source>
        <dbReference type="EMBL" id="AFK59539.1"/>
    </source>
</evidence>
<protein>
    <submittedName>
        <fullName evidence="2">IS4 family transposase</fullName>
    </submittedName>
</protein>
<dbReference type="InterPro" id="IPR002559">
    <property type="entry name" value="Transposase_11"/>
</dbReference>
<evidence type="ECO:0000313" key="3">
    <source>
        <dbReference type="Proteomes" id="UP000005269"/>
    </source>
</evidence>
<dbReference type="GO" id="GO:0003677">
    <property type="term" value="F:DNA binding"/>
    <property type="evidence" value="ECO:0007669"/>
    <property type="project" value="InterPro"/>
</dbReference>
<name>Q3XYP2_ENTFD</name>
<dbReference type="PANTHER" id="PTHR33408:SF2">
    <property type="entry name" value="TRANSPOSASE DDE DOMAIN-CONTAINING PROTEIN"/>
    <property type="match status" value="1"/>
</dbReference>
<reference evidence="2 3" key="1">
    <citation type="journal article" date="2012" name="BMC Microbiol.">
        <title>Complete genome sequence of Enterococcus faecium strain TX16 and comparative genomic analysis of Enterococcus faecium genomes.</title>
        <authorList>
            <person name="Qin X."/>
            <person name="Galloway-Pena J.R."/>
            <person name="Sillanpaa J."/>
            <person name="Hyeob Roh J."/>
            <person name="Nallapareddy S.R."/>
            <person name="Chowdhury S."/>
            <person name="Bourgogne A."/>
            <person name="Choudhury T."/>
            <person name="Munzy D.M."/>
            <person name="Buhay C.J."/>
            <person name="Ding Y."/>
            <person name="Dugan-Rocha S."/>
            <person name="Liu W."/>
            <person name="Kovar C."/>
            <person name="Sodergren E."/>
            <person name="Highlander S."/>
            <person name="Petrosino J.F."/>
            <person name="Worley K.C."/>
            <person name="Gibbs R.A."/>
            <person name="Weinstock G.M."/>
            <person name="Murray B.E."/>
        </authorList>
    </citation>
    <scope>NUCLEOTIDE SEQUENCE [LARGE SCALE GENOMIC DNA]</scope>
    <source>
        <strain evidence="3">ATCC BAA-472 / TX0016 / DO</strain>
    </source>
</reference>
<accession>Q3XYP2</accession>
<keyword evidence="3" id="KW-1185">Reference proteome</keyword>
<evidence type="ECO:0000259" key="1">
    <source>
        <dbReference type="Pfam" id="PF01609"/>
    </source>
</evidence>
<dbReference type="PANTHER" id="PTHR33408">
    <property type="entry name" value="TRANSPOSASE"/>
    <property type="match status" value="1"/>
</dbReference>
<dbReference type="Pfam" id="PF01609">
    <property type="entry name" value="DDE_Tnp_1"/>
    <property type="match status" value="1"/>
</dbReference>
<dbReference type="EMBL" id="CP003583">
    <property type="protein sequence ID" value="AFK59539.1"/>
    <property type="molecule type" value="Genomic_DNA"/>
</dbReference>
<dbReference type="KEGG" id="efu:HMPREF0351_11915"/>
<dbReference type="GO" id="GO:0004803">
    <property type="term" value="F:transposase activity"/>
    <property type="evidence" value="ECO:0007669"/>
    <property type="project" value="InterPro"/>
</dbReference>
<organism evidence="2 3">
    <name type="scientific">Enterococcus faecium (strain ATCC BAA-472 / TX0016 / DO)</name>
    <dbReference type="NCBI Taxonomy" id="333849"/>
    <lineage>
        <taxon>Bacteria</taxon>
        <taxon>Bacillati</taxon>
        <taxon>Bacillota</taxon>
        <taxon>Bacilli</taxon>
        <taxon>Lactobacillales</taxon>
        <taxon>Enterococcaceae</taxon>
        <taxon>Enterococcus</taxon>
    </lineage>
</organism>
<gene>
    <name evidence="2" type="ORF">HMPREF0351_11915</name>
</gene>
<proteinExistence type="predicted"/>
<dbReference type="HOGENOM" id="CLU_021293_6_4_9"/>
<dbReference type="Proteomes" id="UP000005269">
    <property type="component" value="Chromosome"/>
</dbReference>